<evidence type="ECO:0000313" key="3">
    <source>
        <dbReference type="Proteomes" id="UP000590542"/>
    </source>
</evidence>
<accession>A0A7X9HSA5</accession>
<feature type="transmembrane region" description="Helical" evidence="1">
    <location>
        <begin position="41"/>
        <end position="58"/>
    </location>
</feature>
<feature type="transmembrane region" description="Helical" evidence="1">
    <location>
        <begin position="399"/>
        <end position="421"/>
    </location>
</feature>
<feature type="transmembrane region" description="Helical" evidence="1">
    <location>
        <begin position="472"/>
        <end position="491"/>
    </location>
</feature>
<comment type="caution">
    <text evidence="2">The sequence shown here is derived from an EMBL/GenBank/DDBJ whole genome shotgun (WGS) entry which is preliminary data.</text>
</comment>
<evidence type="ECO:0000256" key="1">
    <source>
        <dbReference type="SAM" id="Phobius"/>
    </source>
</evidence>
<protein>
    <submittedName>
        <fullName evidence="2">Glycosyltransferase family 2 protein</fullName>
    </submittedName>
</protein>
<gene>
    <name evidence="2" type="ORF">GYA37_00355</name>
</gene>
<keyword evidence="1" id="KW-1133">Transmembrane helix</keyword>
<sequence length="513" mass="59422">MSSFVEKNDRFVHRSLEVLLGVLTWSFLTSPVWLGLLYPPAIVYLLTFLTVYWSYLALRHTIGLFKGYRLYEEEMAQDWYLECRKLDFSKLPDKETLPSNLSDIKHMIMIPVVNEPDQVLGDCINSIFNQTFSLKQIIIVFTVEEKYSTEVIERIKKIIGEKEKDFYKIMFFVHPAGIPGEAIGDGGANRAWGSSHAVEELRNLGENLRNYTFSNLDSDHVLNRQYIARFTYAYLTTDKRDNHFYSSAVPLFDNNLWRVPLMMRLEANGVTLGVLSDWAISKGKVRKTFSAFSTSLQTLIDAGYFDVALGADDTIFYWRAFFARNGEFDGVPYFIPYSADAVEGKNYLDSHKSLYKQLLRWGWGVVDFPLSVKGFMKNKDIKVSKKVGWVVRHLKERVLLVNTVFLITFGFGIVTLVNPFVKQSNFAYSLPDIMSTILTLTLVFLIPGTFFRRKFAVPPPKEWSKVRRFLTYFEGPLIMLNMLTYSFLPWVQAQTMMLFGKKFKNLYHTEKIR</sequence>
<dbReference type="EMBL" id="JAAZNV010000005">
    <property type="protein sequence ID" value="NMB91281.1"/>
    <property type="molecule type" value="Genomic_DNA"/>
</dbReference>
<keyword evidence="2" id="KW-0808">Transferase</keyword>
<organism evidence="2 3">
    <name type="scientific">candidate division WWE3 bacterium</name>
    <dbReference type="NCBI Taxonomy" id="2053526"/>
    <lineage>
        <taxon>Bacteria</taxon>
        <taxon>Katanobacteria</taxon>
    </lineage>
</organism>
<dbReference type="Gene3D" id="3.90.550.10">
    <property type="entry name" value="Spore Coat Polysaccharide Biosynthesis Protein SpsA, Chain A"/>
    <property type="match status" value="1"/>
</dbReference>
<dbReference type="GO" id="GO:0016740">
    <property type="term" value="F:transferase activity"/>
    <property type="evidence" value="ECO:0007669"/>
    <property type="project" value="UniProtKB-KW"/>
</dbReference>
<keyword evidence="1" id="KW-0472">Membrane</keyword>
<dbReference type="PANTHER" id="PTHR36851">
    <property type="entry name" value="UNNAMED PRODUCT"/>
    <property type="match status" value="1"/>
</dbReference>
<dbReference type="SUPFAM" id="SSF53448">
    <property type="entry name" value="Nucleotide-diphospho-sugar transferases"/>
    <property type="match status" value="1"/>
</dbReference>
<proteinExistence type="predicted"/>
<dbReference type="InterPro" id="IPR029044">
    <property type="entry name" value="Nucleotide-diphossugar_trans"/>
</dbReference>
<keyword evidence="1" id="KW-0812">Transmembrane</keyword>
<dbReference type="PANTHER" id="PTHR36851:SF1">
    <property type="entry name" value="GLYCO_TRANS_2-LIKE DOMAIN-CONTAINING PROTEIN"/>
    <property type="match status" value="1"/>
</dbReference>
<reference evidence="2 3" key="1">
    <citation type="journal article" date="2020" name="Biotechnol. Biofuels">
        <title>New insights from the biogas microbiome by comprehensive genome-resolved metagenomics of nearly 1600 species originating from multiple anaerobic digesters.</title>
        <authorList>
            <person name="Campanaro S."/>
            <person name="Treu L."/>
            <person name="Rodriguez-R L.M."/>
            <person name="Kovalovszki A."/>
            <person name="Ziels R.M."/>
            <person name="Maus I."/>
            <person name="Zhu X."/>
            <person name="Kougias P.G."/>
            <person name="Basile A."/>
            <person name="Luo G."/>
            <person name="Schluter A."/>
            <person name="Konstantinidis K.T."/>
            <person name="Angelidaki I."/>
        </authorList>
    </citation>
    <scope>NUCLEOTIDE SEQUENCE [LARGE SCALE GENOMIC DNA]</scope>
    <source>
        <strain evidence="2">AS27yjCOA_202</strain>
    </source>
</reference>
<dbReference type="Proteomes" id="UP000590542">
    <property type="component" value="Unassembled WGS sequence"/>
</dbReference>
<dbReference type="CDD" id="cd00761">
    <property type="entry name" value="Glyco_tranf_GTA_type"/>
    <property type="match status" value="1"/>
</dbReference>
<dbReference type="AlphaFoldDB" id="A0A7X9HSA5"/>
<evidence type="ECO:0000313" key="2">
    <source>
        <dbReference type="EMBL" id="NMB91281.1"/>
    </source>
</evidence>
<name>A0A7X9HSA5_UNCKA</name>
<feature type="transmembrane region" description="Helical" evidence="1">
    <location>
        <begin position="433"/>
        <end position="451"/>
    </location>
</feature>